<evidence type="ECO:0000256" key="2">
    <source>
        <dbReference type="ARBA" id="ARBA00022692"/>
    </source>
</evidence>
<evidence type="ECO:0000256" key="4">
    <source>
        <dbReference type="ARBA" id="ARBA00023136"/>
    </source>
</evidence>
<dbReference type="eggNOG" id="COG0842">
    <property type="taxonomic scope" value="Bacteria"/>
</dbReference>
<organism evidence="7 8">
    <name type="scientific">Ruminiclostridium cellobioparum subsp. termitidis CT1112</name>
    <dbReference type="NCBI Taxonomy" id="1195236"/>
    <lineage>
        <taxon>Bacteria</taxon>
        <taxon>Bacillati</taxon>
        <taxon>Bacillota</taxon>
        <taxon>Clostridia</taxon>
        <taxon>Eubacteriales</taxon>
        <taxon>Oscillospiraceae</taxon>
        <taxon>Ruminiclostridium</taxon>
    </lineage>
</organism>
<dbReference type="InterPro" id="IPR013525">
    <property type="entry name" value="ABC2_TM"/>
</dbReference>
<keyword evidence="8" id="KW-1185">Reference proteome</keyword>
<dbReference type="STRING" id="1195236.CTER_2457"/>
<dbReference type="Pfam" id="PF01061">
    <property type="entry name" value="ABC2_membrane"/>
    <property type="match status" value="1"/>
</dbReference>
<protein>
    <submittedName>
        <fullName evidence="7">ABC-2 type transporter</fullName>
    </submittedName>
</protein>
<evidence type="ECO:0000259" key="6">
    <source>
        <dbReference type="Pfam" id="PF01061"/>
    </source>
</evidence>
<dbReference type="PIRSF" id="PIRSF006648">
    <property type="entry name" value="DrrB"/>
    <property type="match status" value="1"/>
</dbReference>
<comment type="subcellular location">
    <subcellularLocation>
        <location evidence="1">Membrane</location>
        <topology evidence="1">Multi-pass membrane protein</topology>
    </subcellularLocation>
</comment>
<dbReference type="InterPro" id="IPR000412">
    <property type="entry name" value="ABC_2_transport"/>
</dbReference>
<name>S0FIA4_RUMCE</name>
<gene>
    <name evidence="7" type="ORF">CTER_2457</name>
</gene>
<feature type="transmembrane region" description="Helical" evidence="5">
    <location>
        <begin position="54"/>
        <end position="75"/>
    </location>
</feature>
<feature type="transmembrane region" description="Helical" evidence="5">
    <location>
        <begin position="130"/>
        <end position="158"/>
    </location>
</feature>
<evidence type="ECO:0000256" key="3">
    <source>
        <dbReference type="ARBA" id="ARBA00022989"/>
    </source>
</evidence>
<comment type="caution">
    <text evidence="7">The sequence shown here is derived from an EMBL/GenBank/DDBJ whole genome shotgun (WGS) entry which is preliminary data.</text>
</comment>
<feature type="transmembrane region" description="Helical" evidence="5">
    <location>
        <begin position="96"/>
        <end position="124"/>
    </location>
</feature>
<dbReference type="GO" id="GO:0140359">
    <property type="term" value="F:ABC-type transporter activity"/>
    <property type="evidence" value="ECO:0007669"/>
    <property type="project" value="InterPro"/>
</dbReference>
<evidence type="ECO:0000256" key="1">
    <source>
        <dbReference type="ARBA" id="ARBA00004141"/>
    </source>
</evidence>
<accession>S0FIA4</accession>
<sequence>MRQFFIILKMDLLNLAKSFVLVQYNTLFPIALILILGFLCQGDYGGGGVSSYDYYGVTMLLFTVLNVSVSSANSFMEKSIKSSNLRIVFSPVRTSFIYISKIVATFLFTSLCYIAVIIFCNLVLGVNFGGTAIGCVILLILLLDLMSSAMGVLFCCLFKSEEGASQLLSMMNNIFGVLGGLFFQIDGFGKTVSIISYISPAKWVLEGIMRVIYDNDLSFVLPISVIFLVLTAVFAFGCRLTFRTEDYV</sequence>
<evidence type="ECO:0000256" key="5">
    <source>
        <dbReference type="SAM" id="Phobius"/>
    </source>
</evidence>
<dbReference type="InterPro" id="IPR052902">
    <property type="entry name" value="ABC-2_transporter"/>
</dbReference>
<keyword evidence="3 5" id="KW-1133">Transmembrane helix</keyword>
<feature type="transmembrane region" description="Helical" evidence="5">
    <location>
        <begin position="21"/>
        <end position="39"/>
    </location>
</feature>
<proteinExistence type="predicted"/>
<dbReference type="Proteomes" id="UP000014155">
    <property type="component" value="Unassembled WGS sequence"/>
</dbReference>
<dbReference type="PANTHER" id="PTHR43027:SF1">
    <property type="entry name" value="DOXORUBICIN RESISTANCE ABC TRANSPORTER PERMEASE PROTEIN DRRC-RELATED"/>
    <property type="match status" value="1"/>
</dbReference>
<reference evidence="7 8" key="1">
    <citation type="journal article" date="2013" name="Genome Announc.">
        <title>Draft Genome Sequence of the Cellulolytic, Mesophilic, Anaerobic Bacterium Clostridium termitidis Strain CT1112 (DSM 5398).</title>
        <authorList>
            <person name="Lal S."/>
            <person name="Ramachandran U."/>
            <person name="Zhang X."/>
            <person name="Munir R."/>
            <person name="Sparling R."/>
            <person name="Levin D.B."/>
        </authorList>
    </citation>
    <scope>NUCLEOTIDE SEQUENCE [LARGE SCALE GENOMIC DNA]</scope>
    <source>
        <strain evidence="7 8">CT1112</strain>
    </source>
</reference>
<evidence type="ECO:0000313" key="7">
    <source>
        <dbReference type="EMBL" id="EMS71670.1"/>
    </source>
</evidence>
<dbReference type="PATRIC" id="fig|1195236.3.peg.2772"/>
<feature type="transmembrane region" description="Helical" evidence="5">
    <location>
        <begin position="219"/>
        <end position="242"/>
    </location>
</feature>
<feature type="domain" description="ABC-2 type transporter transmembrane" evidence="6">
    <location>
        <begin position="2"/>
        <end position="212"/>
    </location>
</feature>
<evidence type="ECO:0000313" key="8">
    <source>
        <dbReference type="Proteomes" id="UP000014155"/>
    </source>
</evidence>
<dbReference type="EMBL" id="AORV01000035">
    <property type="protein sequence ID" value="EMS71670.1"/>
    <property type="molecule type" value="Genomic_DNA"/>
</dbReference>
<keyword evidence="4 5" id="KW-0472">Membrane</keyword>
<dbReference type="RefSeq" id="WP_004626043.1">
    <property type="nucleotide sequence ID" value="NZ_AORV01000035.1"/>
</dbReference>
<keyword evidence="2 5" id="KW-0812">Transmembrane</keyword>
<feature type="transmembrane region" description="Helical" evidence="5">
    <location>
        <begin position="170"/>
        <end position="199"/>
    </location>
</feature>
<dbReference type="GO" id="GO:0043190">
    <property type="term" value="C:ATP-binding cassette (ABC) transporter complex"/>
    <property type="evidence" value="ECO:0007669"/>
    <property type="project" value="InterPro"/>
</dbReference>
<dbReference type="AlphaFoldDB" id="S0FIA4"/>
<dbReference type="PANTHER" id="PTHR43027">
    <property type="entry name" value="DOXORUBICIN RESISTANCE ABC TRANSPORTER PERMEASE PROTEIN DRRC-RELATED"/>
    <property type="match status" value="1"/>
</dbReference>